<proteinExistence type="predicted"/>
<evidence type="ECO:0000313" key="1">
    <source>
        <dbReference type="EMBL" id="SOC25343.1"/>
    </source>
</evidence>
<name>A0A285TQC6_9BACL</name>
<dbReference type="AlphaFoldDB" id="A0A285TQC6"/>
<sequence length="219" mass="25139">MLQAINSSDNSRSFQAQGTKKTSEVVFQNNLEVNENDEQTKNVVINGIEYNSEDVERWDSYIKDLHPTFLAFGIVATEGFGTAAVPAGTTSIHFYEFCSMLERGEVISAENTRSNNINYENAYWEDRLRLATYENEQSDIIKSQKILDIINQCYELGMMTKNNSLILPDELSKIHLVKKYEEQQSILTKTVIQNLDEQKQNLNQLYNSKRIISAYQNSI</sequence>
<organism evidence="1 2">
    <name type="scientific">Ureibacillus xyleni</name>
    <dbReference type="NCBI Taxonomy" id="614648"/>
    <lineage>
        <taxon>Bacteria</taxon>
        <taxon>Bacillati</taxon>
        <taxon>Bacillota</taxon>
        <taxon>Bacilli</taxon>
        <taxon>Bacillales</taxon>
        <taxon>Caryophanaceae</taxon>
        <taxon>Ureibacillus</taxon>
    </lineage>
</organism>
<dbReference type="EMBL" id="OBMQ01000018">
    <property type="protein sequence ID" value="SOC25343.1"/>
    <property type="molecule type" value="Genomic_DNA"/>
</dbReference>
<gene>
    <name evidence="1" type="ORF">SAMN05880501_11877</name>
</gene>
<keyword evidence="2" id="KW-1185">Reference proteome</keyword>
<evidence type="ECO:0000313" key="2">
    <source>
        <dbReference type="Proteomes" id="UP000219636"/>
    </source>
</evidence>
<protein>
    <submittedName>
        <fullName evidence="1">Uncharacterized protein</fullName>
    </submittedName>
</protein>
<dbReference type="Proteomes" id="UP000219636">
    <property type="component" value="Unassembled WGS sequence"/>
</dbReference>
<dbReference type="OrthoDB" id="2905294at2"/>
<reference evidence="2" key="1">
    <citation type="submission" date="2017-08" db="EMBL/GenBank/DDBJ databases">
        <authorList>
            <person name="Varghese N."/>
            <person name="Submissions S."/>
        </authorList>
    </citation>
    <scope>NUCLEOTIDE SEQUENCE [LARGE SCALE GENOMIC DNA]</scope>
    <source>
        <strain evidence="2">JC22</strain>
    </source>
</reference>
<accession>A0A285TQC6</accession>